<evidence type="ECO:0000259" key="7">
    <source>
        <dbReference type="Pfam" id="PF00133"/>
    </source>
</evidence>
<dbReference type="OrthoDB" id="1706657at2759"/>
<dbReference type="AlphaFoldDB" id="A0A7J7L3J1"/>
<dbReference type="Proteomes" id="UP000541444">
    <property type="component" value="Unassembled WGS sequence"/>
</dbReference>
<dbReference type="InterPro" id="IPR014729">
    <property type="entry name" value="Rossmann-like_a/b/a_fold"/>
</dbReference>
<protein>
    <recommendedName>
        <fullName evidence="7">Aminoacyl-tRNA synthetase class Ia domain-containing protein</fullName>
    </recommendedName>
</protein>
<evidence type="ECO:0000256" key="3">
    <source>
        <dbReference type="ARBA" id="ARBA00022840"/>
    </source>
</evidence>
<proteinExistence type="predicted"/>
<dbReference type="GO" id="GO:0005524">
    <property type="term" value="F:ATP binding"/>
    <property type="evidence" value="ECO:0007669"/>
    <property type="project" value="UniProtKB-KW"/>
</dbReference>
<feature type="compositionally biased region" description="Polar residues" evidence="6">
    <location>
        <begin position="457"/>
        <end position="466"/>
    </location>
</feature>
<keyword evidence="5" id="KW-0030">Aminoacyl-tRNA synthetase</keyword>
<evidence type="ECO:0000256" key="5">
    <source>
        <dbReference type="ARBA" id="ARBA00023146"/>
    </source>
</evidence>
<feature type="compositionally biased region" description="Polar residues" evidence="6">
    <location>
        <begin position="438"/>
        <end position="448"/>
    </location>
</feature>
<evidence type="ECO:0000313" key="8">
    <source>
        <dbReference type="EMBL" id="KAF6137163.1"/>
    </source>
</evidence>
<sequence length="466" mass="53282">MIGHHVTRRFGWDCHGLPIEFEIDKKLRIKKREQVIQLDIDNYNEECMSIVTRYVAEWESTVTRLGRWIDFKNDYKTVDINFMESVWLCHTVQDVKPHYQILGLTLTIRLAKEDSYVQQCMDAFVEIVVSTLPGLVEAITGDILQMMGGRCHGHISTPNSRGWISSSQIYKESKAINNERVSQILYSQLPFFDNTMDLIHTTRFPISWINTAAAAAASACIEVIVDEDCIEKNYLFHGESTQHSQSDVNASIPVEAAAPYKEKGKGRKKRAPAKQRPSVQVLEDYEFLDETDDAGMHWTDADFTCLARAWVTSVQTNGHTKGFTFYQKVNIAFKKDLECPTRRSCGSTKSQWYALNVQCVAYKGTVAQEQFRNSSGKTEENWENDAHKIYKGLNSGNDFKHRETYKILPREPRWANLRDDGLNHAMNIPRNIARRTSDNSSLGNSVEQSIKGPRRPTYTSIRGSKF</sequence>
<dbReference type="PANTHER" id="PTHR42780:SF1">
    <property type="entry name" value="ISOLEUCINE--TRNA LIGASE, CYTOPLASMIC"/>
    <property type="match status" value="1"/>
</dbReference>
<evidence type="ECO:0000256" key="6">
    <source>
        <dbReference type="SAM" id="MobiDB-lite"/>
    </source>
</evidence>
<keyword evidence="3" id="KW-0067">ATP-binding</keyword>
<feature type="region of interest" description="Disordered" evidence="6">
    <location>
        <begin position="433"/>
        <end position="466"/>
    </location>
</feature>
<gene>
    <name evidence="8" type="ORF">GIB67_030927</name>
</gene>
<evidence type="ECO:0000313" key="9">
    <source>
        <dbReference type="Proteomes" id="UP000541444"/>
    </source>
</evidence>
<keyword evidence="4" id="KW-0648">Protein biosynthesis</keyword>
<keyword evidence="2" id="KW-0547">Nucleotide-binding</keyword>
<keyword evidence="1" id="KW-0436">Ligase</keyword>
<evidence type="ECO:0000256" key="1">
    <source>
        <dbReference type="ARBA" id="ARBA00022598"/>
    </source>
</evidence>
<evidence type="ECO:0000256" key="2">
    <source>
        <dbReference type="ARBA" id="ARBA00022741"/>
    </source>
</evidence>
<dbReference type="Pfam" id="PF00133">
    <property type="entry name" value="tRNA-synt_1"/>
    <property type="match status" value="1"/>
</dbReference>
<name>A0A7J7L3J1_9MAGN</name>
<keyword evidence="9" id="KW-1185">Reference proteome</keyword>
<dbReference type="InterPro" id="IPR002300">
    <property type="entry name" value="aa-tRNA-synth_Ia"/>
</dbReference>
<dbReference type="Gene3D" id="3.40.50.620">
    <property type="entry name" value="HUPs"/>
    <property type="match status" value="1"/>
</dbReference>
<dbReference type="GO" id="GO:0006428">
    <property type="term" value="P:isoleucyl-tRNA aminoacylation"/>
    <property type="evidence" value="ECO:0007669"/>
    <property type="project" value="TreeGrafter"/>
</dbReference>
<dbReference type="GO" id="GO:0004822">
    <property type="term" value="F:isoleucine-tRNA ligase activity"/>
    <property type="evidence" value="ECO:0007669"/>
    <property type="project" value="InterPro"/>
</dbReference>
<organism evidence="8 9">
    <name type="scientific">Kingdonia uniflora</name>
    <dbReference type="NCBI Taxonomy" id="39325"/>
    <lineage>
        <taxon>Eukaryota</taxon>
        <taxon>Viridiplantae</taxon>
        <taxon>Streptophyta</taxon>
        <taxon>Embryophyta</taxon>
        <taxon>Tracheophyta</taxon>
        <taxon>Spermatophyta</taxon>
        <taxon>Magnoliopsida</taxon>
        <taxon>Ranunculales</taxon>
        <taxon>Circaeasteraceae</taxon>
        <taxon>Kingdonia</taxon>
    </lineage>
</organism>
<reference evidence="8 9" key="1">
    <citation type="journal article" date="2020" name="IScience">
        <title>Genome Sequencing of the Endangered Kingdonia uniflora (Circaeasteraceae, Ranunculales) Reveals Potential Mechanisms of Evolutionary Specialization.</title>
        <authorList>
            <person name="Sun Y."/>
            <person name="Deng T."/>
            <person name="Zhang A."/>
            <person name="Moore M.J."/>
            <person name="Landis J.B."/>
            <person name="Lin N."/>
            <person name="Zhang H."/>
            <person name="Zhang X."/>
            <person name="Huang J."/>
            <person name="Zhang X."/>
            <person name="Sun H."/>
            <person name="Wang H."/>
        </authorList>
    </citation>
    <scope>NUCLEOTIDE SEQUENCE [LARGE SCALE GENOMIC DNA]</scope>
    <source>
        <strain evidence="8">TB1705</strain>
        <tissue evidence="8">Leaf</tissue>
    </source>
</reference>
<dbReference type="SUPFAM" id="SSF52374">
    <property type="entry name" value="Nucleotidylyl transferase"/>
    <property type="match status" value="1"/>
</dbReference>
<feature type="domain" description="Aminoacyl-tRNA synthetase class Ia" evidence="7">
    <location>
        <begin position="1"/>
        <end position="88"/>
    </location>
</feature>
<accession>A0A7J7L3J1</accession>
<dbReference type="EMBL" id="JACGCM010002660">
    <property type="protein sequence ID" value="KAF6137163.1"/>
    <property type="molecule type" value="Genomic_DNA"/>
</dbReference>
<dbReference type="InterPro" id="IPR023586">
    <property type="entry name" value="Ile-tRNA-ligase_type2"/>
</dbReference>
<comment type="caution">
    <text evidence="8">The sequence shown here is derived from an EMBL/GenBank/DDBJ whole genome shotgun (WGS) entry which is preliminary data.</text>
</comment>
<evidence type="ECO:0000256" key="4">
    <source>
        <dbReference type="ARBA" id="ARBA00022917"/>
    </source>
</evidence>
<dbReference type="PANTHER" id="PTHR42780">
    <property type="entry name" value="SOLEUCYL-TRNA SYNTHETASE"/>
    <property type="match status" value="1"/>
</dbReference>